<dbReference type="EMBL" id="GBXM01039781">
    <property type="protein sequence ID" value="JAH68796.1"/>
    <property type="molecule type" value="Transcribed_RNA"/>
</dbReference>
<dbReference type="AlphaFoldDB" id="A0A0E9USS6"/>
<organism evidence="1">
    <name type="scientific">Anguilla anguilla</name>
    <name type="common">European freshwater eel</name>
    <name type="synonym">Muraena anguilla</name>
    <dbReference type="NCBI Taxonomy" id="7936"/>
    <lineage>
        <taxon>Eukaryota</taxon>
        <taxon>Metazoa</taxon>
        <taxon>Chordata</taxon>
        <taxon>Craniata</taxon>
        <taxon>Vertebrata</taxon>
        <taxon>Euteleostomi</taxon>
        <taxon>Actinopterygii</taxon>
        <taxon>Neopterygii</taxon>
        <taxon>Teleostei</taxon>
        <taxon>Anguilliformes</taxon>
        <taxon>Anguillidae</taxon>
        <taxon>Anguilla</taxon>
    </lineage>
</organism>
<sequence>MWKTQYHRLCKGFQLILR</sequence>
<name>A0A0E9USS6_ANGAN</name>
<evidence type="ECO:0000313" key="1">
    <source>
        <dbReference type="EMBL" id="JAH68796.1"/>
    </source>
</evidence>
<reference evidence="1" key="1">
    <citation type="submission" date="2014-11" db="EMBL/GenBank/DDBJ databases">
        <authorList>
            <person name="Amaro Gonzalez C."/>
        </authorList>
    </citation>
    <scope>NUCLEOTIDE SEQUENCE</scope>
</reference>
<protein>
    <submittedName>
        <fullName evidence="1">Uncharacterized protein</fullName>
    </submittedName>
</protein>
<reference evidence="1" key="2">
    <citation type="journal article" date="2015" name="Fish Shellfish Immunol.">
        <title>Early steps in the European eel (Anguilla anguilla)-Vibrio vulnificus interaction in the gills: Role of the RtxA13 toxin.</title>
        <authorList>
            <person name="Callol A."/>
            <person name="Pajuelo D."/>
            <person name="Ebbesson L."/>
            <person name="Teles M."/>
            <person name="MacKenzie S."/>
            <person name="Amaro C."/>
        </authorList>
    </citation>
    <scope>NUCLEOTIDE SEQUENCE</scope>
</reference>
<proteinExistence type="predicted"/>
<accession>A0A0E9USS6</accession>